<gene>
    <name evidence="1" type="ORF">L1987_72278</name>
</gene>
<proteinExistence type="predicted"/>
<keyword evidence="2" id="KW-1185">Reference proteome</keyword>
<reference evidence="1 2" key="2">
    <citation type="journal article" date="2022" name="Mol. Ecol. Resour.">
        <title>The genomes of chicory, endive, great burdock and yacon provide insights into Asteraceae paleo-polyploidization history and plant inulin production.</title>
        <authorList>
            <person name="Fan W."/>
            <person name="Wang S."/>
            <person name="Wang H."/>
            <person name="Wang A."/>
            <person name="Jiang F."/>
            <person name="Liu H."/>
            <person name="Zhao H."/>
            <person name="Xu D."/>
            <person name="Zhang Y."/>
        </authorList>
    </citation>
    <scope>NUCLEOTIDE SEQUENCE [LARGE SCALE GENOMIC DNA]</scope>
    <source>
        <strain evidence="2">cv. Yunnan</strain>
        <tissue evidence="1">Leaves</tissue>
    </source>
</reference>
<accession>A0ACB9ATX8</accession>
<evidence type="ECO:0000313" key="2">
    <source>
        <dbReference type="Proteomes" id="UP001056120"/>
    </source>
</evidence>
<comment type="caution">
    <text evidence="1">The sequence shown here is derived from an EMBL/GenBank/DDBJ whole genome shotgun (WGS) entry which is preliminary data.</text>
</comment>
<name>A0ACB9ATX8_9ASTR</name>
<dbReference type="Proteomes" id="UP001056120">
    <property type="component" value="Linkage Group LG24"/>
</dbReference>
<evidence type="ECO:0000313" key="1">
    <source>
        <dbReference type="EMBL" id="KAI3713692.1"/>
    </source>
</evidence>
<reference evidence="2" key="1">
    <citation type="journal article" date="2022" name="Mol. Ecol. Resour.">
        <title>The genomes of chicory, endive, great burdock and yacon provide insights into Asteraceae palaeo-polyploidization history and plant inulin production.</title>
        <authorList>
            <person name="Fan W."/>
            <person name="Wang S."/>
            <person name="Wang H."/>
            <person name="Wang A."/>
            <person name="Jiang F."/>
            <person name="Liu H."/>
            <person name="Zhao H."/>
            <person name="Xu D."/>
            <person name="Zhang Y."/>
        </authorList>
    </citation>
    <scope>NUCLEOTIDE SEQUENCE [LARGE SCALE GENOMIC DNA]</scope>
    <source>
        <strain evidence="2">cv. Yunnan</strain>
    </source>
</reference>
<organism evidence="1 2">
    <name type="scientific">Smallanthus sonchifolius</name>
    <dbReference type="NCBI Taxonomy" id="185202"/>
    <lineage>
        <taxon>Eukaryota</taxon>
        <taxon>Viridiplantae</taxon>
        <taxon>Streptophyta</taxon>
        <taxon>Embryophyta</taxon>
        <taxon>Tracheophyta</taxon>
        <taxon>Spermatophyta</taxon>
        <taxon>Magnoliopsida</taxon>
        <taxon>eudicotyledons</taxon>
        <taxon>Gunneridae</taxon>
        <taxon>Pentapetalae</taxon>
        <taxon>asterids</taxon>
        <taxon>campanulids</taxon>
        <taxon>Asterales</taxon>
        <taxon>Asteraceae</taxon>
        <taxon>Asteroideae</taxon>
        <taxon>Heliantheae alliance</taxon>
        <taxon>Millerieae</taxon>
        <taxon>Smallanthus</taxon>
    </lineage>
</organism>
<protein>
    <submittedName>
        <fullName evidence="1">Uncharacterized protein</fullName>
    </submittedName>
</protein>
<sequence length="319" mass="33461">MDAAIEEGINVISLSLGLGASPFYEDHIAIAAFSNIQKGIFVSCSAGNSGPDSGLLSNVAPWIFTVGASTIDRRMRTTVSLGNNMLLDGESLYQPQDFDHKFRALVYPGKDAAWCMSGSLDHIDVKGKVVLCDIGEIDNVEKGQVVKDAGGAAMILANDHIFSAESIVAEAHVLPASLLGYKEGVEVKKYLNSTSSPVATILFRGTLCNLKSDPEVASFSSRGPNPTIPGILMPDIIGPGVDILAAWSKSVGNQTGTKAMFHIVSGTSMSSPHLAGTAALLKSAFPEWSPAAIKSAIMTTTSQLNRNGQAIVDEKGLPA</sequence>
<dbReference type="EMBL" id="CM042041">
    <property type="protein sequence ID" value="KAI3713692.1"/>
    <property type="molecule type" value="Genomic_DNA"/>
</dbReference>